<dbReference type="GO" id="GO:0047369">
    <property type="term" value="F:succinate-hydroxymethylglutarate CoA-transferase activity"/>
    <property type="evidence" value="ECO:0007669"/>
    <property type="project" value="TreeGrafter"/>
</dbReference>
<dbReference type="InterPro" id="IPR050483">
    <property type="entry name" value="CoA-transferase_III_domain"/>
</dbReference>
<dbReference type="Gene3D" id="3.30.1540.10">
    <property type="entry name" value="formyl-coa transferase, domain 3"/>
    <property type="match status" value="1"/>
</dbReference>
<organism evidence="3 4">
    <name type="scientific">Dimargaris cristalligena</name>
    <dbReference type="NCBI Taxonomy" id="215637"/>
    <lineage>
        <taxon>Eukaryota</taxon>
        <taxon>Fungi</taxon>
        <taxon>Fungi incertae sedis</taxon>
        <taxon>Zoopagomycota</taxon>
        <taxon>Kickxellomycotina</taxon>
        <taxon>Dimargaritomycetes</taxon>
        <taxon>Dimargaritales</taxon>
        <taxon>Dimargaritaceae</taxon>
        <taxon>Dimargaris</taxon>
    </lineage>
</organism>
<sequence length="486" mass="52242">MVYRPIPSPLSALVQRTRLYPSAFSRLLASTRPRPLVNNAQRPSSLLGSLWNRAVSGSTRPSVPPSSPLDGIRVLDLSRVLAGPYCTMLLGDLGADVIKVEHPLRGDDTRAWGPPFLKSTDHAATADGPGESAYFLCTNRNKRSIAIDMKAPSGRRIIHQLVAKCDVLVENYIPGKLEALGYGYDELSRINPALIYASISGYGQTGPYANRPGYDVMIEAEAGLMYITGETDGPPVKVGVAITDITTGLYAHGAIMAGLLAQQRTGQGQHLDISLIDCQLAALANIASSYLTTGTEAQRWGTSHPSIVPYRGFATADGHIIVGGGNDRQFQSLCRCLELHQLAADPRLATNQGRVAHRAFVDKTIQDRLLTQSTAHWLRVLEPSGTPFAPVNNLDQTFEHPQVKARQVVQTVAHPTAGQVPMVGPAVRYSATPAQIRRPPPRLGEHTVDVLTNVLGYQPDAIAQLVADNVVRSLDPSEGLAAGEGE</sequence>
<evidence type="ECO:0000313" key="4">
    <source>
        <dbReference type="Proteomes" id="UP000268162"/>
    </source>
</evidence>
<dbReference type="InterPro" id="IPR023606">
    <property type="entry name" value="CoA-Trfase_III_dom_1_sf"/>
</dbReference>
<dbReference type="Pfam" id="PF02515">
    <property type="entry name" value="CoA_transf_3"/>
    <property type="match status" value="1"/>
</dbReference>
<evidence type="ECO:0000256" key="1">
    <source>
        <dbReference type="ARBA" id="ARBA00008383"/>
    </source>
</evidence>
<dbReference type="Proteomes" id="UP000268162">
    <property type="component" value="Unassembled WGS sequence"/>
</dbReference>
<gene>
    <name evidence="3" type="ORF">BJ085DRAFT_18435</name>
</gene>
<proteinExistence type="inferred from homology"/>
<name>A0A4P9ZX03_9FUNG</name>
<comment type="similarity">
    <text evidence="1">Belongs to the CoA-transferase III family.</text>
</comment>
<protein>
    <submittedName>
        <fullName evidence="3">CAIB/BAIF family enzyme</fullName>
    </submittedName>
</protein>
<dbReference type="SUPFAM" id="SSF89796">
    <property type="entry name" value="CoA-transferase family III (CaiB/BaiF)"/>
    <property type="match status" value="1"/>
</dbReference>
<dbReference type="EMBL" id="ML002522">
    <property type="protein sequence ID" value="RKP37230.1"/>
    <property type="molecule type" value="Genomic_DNA"/>
</dbReference>
<dbReference type="STRING" id="215637.A0A4P9ZX03"/>
<keyword evidence="2" id="KW-0808">Transferase</keyword>
<dbReference type="GO" id="GO:0005739">
    <property type="term" value="C:mitochondrion"/>
    <property type="evidence" value="ECO:0007669"/>
    <property type="project" value="TreeGrafter"/>
</dbReference>
<dbReference type="AlphaFoldDB" id="A0A4P9ZX03"/>
<evidence type="ECO:0000313" key="3">
    <source>
        <dbReference type="EMBL" id="RKP37230.1"/>
    </source>
</evidence>
<dbReference type="Gene3D" id="3.40.50.10540">
    <property type="entry name" value="Crotonobetainyl-coa:carnitine coa-transferase, domain 1"/>
    <property type="match status" value="1"/>
</dbReference>
<keyword evidence="4" id="KW-1185">Reference proteome</keyword>
<accession>A0A4P9ZX03</accession>
<dbReference type="PANTHER" id="PTHR48207">
    <property type="entry name" value="SUCCINATE--HYDROXYMETHYLGLUTARATE COA-TRANSFERASE"/>
    <property type="match status" value="1"/>
</dbReference>
<evidence type="ECO:0000256" key="2">
    <source>
        <dbReference type="ARBA" id="ARBA00022679"/>
    </source>
</evidence>
<dbReference type="InterPro" id="IPR044855">
    <property type="entry name" value="CoA-Trfase_III_dom3_sf"/>
</dbReference>
<dbReference type="InterPro" id="IPR003673">
    <property type="entry name" value="CoA-Trfase_fam_III"/>
</dbReference>
<reference evidence="4" key="1">
    <citation type="journal article" date="2018" name="Nat. Microbiol.">
        <title>Leveraging single-cell genomics to expand the fungal tree of life.</title>
        <authorList>
            <person name="Ahrendt S.R."/>
            <person name="Quandt C.A."/>
            <person name="Ciobanu D."/>
            <person name="Clum A."/>
            <person name="Salamov A."/>
            <person name="Andreopoulos B."/>
            <person name="Cheng J.F."/>
            <person name="Woyke T."/>
            <person name="Pelin A."/>
            <person name="Henrissat B."/>
            <person name="Reynolds N.K."/>
            <person name="Benny G.L."/>
            <person name="Smith M.E."/>
            <person name="James T.Y."/>
            <person name="Grigoriev I.V."/>
        </authorList>
    </citation>
    <scope>NUCLEOTIDE SEQUENCE [LARGE SCALE GENOMIC DNA]</scope>
    <source>
        <strain evidence="4">RSA 468</strain>
    </source>
</reference>
<dbReference type="PANTHER" id="PTHR48207:SF3">
    <property type="entry name" value="SUCCINATE--HYDROXYMETHYLGLUTARATE COA-TRANSFERASE"/>
    <property type="match status" value="1"/>
</dbReference>